<dbReference type="Gene3D" id="3.40.1090.10">
    <property type="entry name" value="Cytosolic phospholipase A2 catalytic domain"/>
    <property type="match status" value="2"/>
</dbReference>
<feature type="active site" description="Nucleophile" evidence="4">
    <location>
        <position position="38"/>
    </location>
</feature>
<evidence type="ECO:0000259" key="5">
    <source>
        <dbReference type="PROSITE" id="PS51635"/>
    </source>
</evidence>
<evidence type="ECO:0000256" key="2">
    <source>
        <dbReference type="ARBA" id="ARBA00022963"/>
    </source>
</evidence>
<dbReference type="AlphaFoldDB" id="A0A227KAL3"/>
<protein>
    <submittedName>
        <fullName evidence="6">Phospholipase</fullName>
    </submittedName>
</protein>
<dbReference type="Proteomes" id="UP000214610">
    <property type="component" value="Unassembled WGS sequence"/>
</dbReference>
<name>A0A227KAL3_9BURK</name>
<dbReference type="GeneID" id="78361334"/>
<feature type="short sequence motif" description="GXSXG" evidence="4">
    <location>
        <begin position="36"/>
        <end position="40"/>
    </location>
</feature>
<keyword evidence="2 4" id="KW-0442">Lipid degradation</keyword>
<keyword evidence="3 4" id="KW-0443">Lipid metabolism</keyword>
<keyword evidence="7" id="KW-1185">Reference proteome</keyword>
<evidence type="ECO:0000256" key="3">
    <source>
        <dbReference type="ARBA" id="ARBA00023098"/>
    </source>
</evidence>
<dbReference type="EMBL" id="NHMP01000012">
    <property type="protein sequence ID" value="OXE44379.1"/>
    <property type="molecule type" value="Genomic_DNA"/>
</dbReference>
<dbReference type="InterPro" id="IPR050301">
    <property type="entry name" value="NTE"/>
</dbReference>
<dbReference type="SUPFAM" id="SSF52151">
    <property type="entry name" value="FabD/lysophospholipase-like"/>
    <property type="match status" value="1"/>
</dbReference>
<dbReference type="PROSITE" id="PS51635">
    <property type="entry name" value="PNPLA"/>
    <property type="match status" value="1"/>
</dbReference>
<keyword evidence="1 4" id="KW-0378">Hydrolase</keyword>
<dbReference type="GO" id="GO:0016787">
    <property type="term" value="F:hydrolase activity"/>
    <property type="evidence" value="ECO:0007669"/>
    <property type="project" value="UniProtKB-UniRule"/>
</dbReference>
<dbReference type="Pfam" id="PF01734">
    <property type="entry name" value="Patatin"/>
    <property type="match status" value="1"/>
</dbReference>
<dbReference type="PANTHER" id="PTHR14226:SF76">
    <property type="entry name" value="NTE FAMILY PROTEIN RSSA"/>
    <property type="match status" value="1"/>
</dbReference>
<gene>
    <name evidence="6" type="ORF">ADH67_12250</name>
</gene>
<feature type="short sequence motif" description="DGA/G" evidence="4">
    <location>
        <begin position="155"/>
        <end position="157"/>
    </location>
</feature>
<sequence length="308" mass="34050">MKVGVALGSGSARGFAHIGILEYLQERGVHVDVVAGTSIGAIVGASYACGNLDRLKAQALNINRLNWTAFFNPSFSFDGWINLKHMQMFLVKSGIPRKMNIEDLKMPFGTVTCDLNTGKELWVTEGPVFDAVWPSMAMPGVFQPVLNKENRWCIDGGIVNPVPVSLCRALGADVVIAVNLNSDLLTKNRNPRAEQKKKPSEIYKLVQKAKKLIPAKYQKETLQNDMPEPPDFFETIASSINIAQDRITKTRLAGDPPEVTLQPKLSRIGLLETYRAEEAIAEGRRCCELAFPQIRDALDLVQVEEGEK</sequence>
<reference evidence="7" key="1">
    <citation type="submission" date="2017-05" db="EMBL/GenBank/DDBJ databases">
        <title>Improved OligoMM genomes.</title>
        <authorList>
            <person name="Garzetti D."/>
        </authorList>
    </citation>
    <scope>NUCLEOTIDE SEQUENCE [LARGE SCALE GENOMIC DNA]</scope>
    <source>
        <strain evidence="7">YL45</strain>
    </source>
</reference>
<organism evidence="6 7">
    <name type="scientific">Turicimonas muris</name>
    <dbReference type="NCBI Taxonomy" id="1796652"/>
    <lineage>
        <taxon>Bacteria</taxon>
        <taxon>Pseudomonadati</taxon>
        <taxon>Pseudomonadota</taxon>
        <taxon>Betaproteobacteria</taxon>
        <taxon>Burkholderiales</taxon>
        <taxon>Sutterellaceae</taxon>
        <taxon>Turicimonas</taxon>
    </lineage>
</organism>
<comment type="caution">
    <text evidence="6">The sequence shown here is derived from an EMBL/GenBank/DDBJ whole genome shotgun (WGS) entry which is preliminary data.</text>
</comment>
<accession>A0A227KAL3</accession>
<dbReference type="InterPro" id="IPR016035">
    <property type="entry name" value="Acyl_Trfase/lysoPLipase"/>
</dbReference>
<evidence type="ECO:0000256" key="4">
    <source>
        <dbReference type="PROSITE-ProRule" id="PRU01161"/>
    </source>
</evidence>
<proteinExistence type="predicted"/>
<evidence type="ECO:0000256" key="1">
    <source>
        <dbReference type="ARBA" id="ARBA00022801"/>
    </source>
</evidence>
<dbReference type="InterPro" id="IPR002641">
    <property type="entry name" value="PNPLA_dom"/>
</dbReference>
<feature type="domain" description="PNPLA" evidence="5">
    <location>
        <begin position="5"/>
        <end position="168"/>
    </location>
</feature>
<evidence type="ECO:0000313" key="7">
    <source>
        <dbReference type="Proteomes" id="UP000214610"/>
    </source>
</evidence>
<evidence type="ECO:0000313" key="6">
    <source>
        <dbReference type="EMBL" id="OXE44379.1"/>
    </source>
</evidence>
<dbReference type="RefSeq" id="WP_066592551.1">
    <property type="nucleotide sequence ID" value="NZ_CAJTBZ010000037.1"/>
</dbReference>
<comment type="caution">
    <text evidence="4">Lacks conserved residue(s) required for the propagation of feature annotation.</text>
</comment>
<dbReference type="PANTHER" id="PTHR14226">
    <property type="entry name" value="NEUROPATHY TARGET ESTERASE/SWISS CHEESE D.MELANOGASTER"/>
    <property type="match status" value="1"/>
</dbReference>
<feature type="active site" description="Proton acceptor" evidence="4">
    <location>
        <position position="155"/>
    </location>
</feature>
<dbReference type="GO" id="GO:0016042">
    <property type="term" value="P:lipid catabolic process"/>
    <property type="evidence" value="ECO:0007669"/>
    <property type="project" value="UniProtKB-UniRule"/>
</dbReference>